<dbReference type="Proteomes" id="UP000680815">
    <property type="component" value="Unassembled WGS sequence"/>
</dbReference>
<dbReference type="InterPro" id="IPR001173">
    <property type="entry name" value="Glyco_trans_2-like"/>
</dbReference>
<protein>
    <submittedName>
        <fullName evidence="2">Glycosyltransferase family 2 protein</fullName>
    </submittedName>
</protein>
<evidence type="ECO:0000313" key="2">
    <source>
        <dbReference type="EMBL" id="MBP0466152.1"/>
    </source>
</evidence>
<comment type="caution">
    <text evidence="2">The sequence shown here is derived from an EMBL/GenBank/DDBJ whole genome shotgun (WGS) entry which is preliminary data.</text>
</comment>
<dbReference type="SUPFAM" id="SSF53448">
    <property type="entry name" value="Nucleotide-diphospho-sugar transferases"/>
    <property type="match status" value="1"/>
</dbReference>
<dbReference type="Pfam" id="PF00535">
    <property type="entry name" value="Glycos_transf_2"/>
    <property type="match status" value="1"/>
</dbReference>
<gene>
    <name evidence="2" type="ORF">J5Y09_19655</name>
</gene>
<evidence type="ECO:0000313" key="3">
    <source>
        <dbReference type="Proteomes" id="UP000680815"/>
    </source>
</evidence>
<feature type="domain" description="Glycosyltransferase 2-like" evidence="1">
    <location>
        <begin position="9"/>
        <end position="125"/>
    </location>
</feature>
<accession>A0ABS4B007</accession>
<dbReference type="RefSeq" id="WP_209353530.1">
    <property type="nucleotide sequence ID" value="NZ_JAGIYZ010000023.1"/>
</dbReference>
<proteinExistence type="predicted"/>
<reference evidence="2 3" key="1">
    <citation type="submission" date="2021-03" db="EMBL/GenBank/DDBJ databases">
        <authorList>
            <person name="So Y."/>
        </authorList>
    </citation>
    <scope>NUCLEOTIDE SEQUENCE [LARGE SCALE GENOMIC DNA]</scope>
    <source>
        <strain evidence="2 3">PWR1</strain>
    </source>
</reference>
<dbReference type="Gene3D" id="3.90.550.10">
    <property type="entry name" value="Spore Coat Polysaccharide Biosynthesis Protein SpsA, Chain A"/>
    <property type="match status" value="1"/>
</dbReference>
<dbReference type="CDD" id="cd00761">
    <property type="entry name" value="Glyco_tranf_GTA_type"/>
    <property type="match status" value="1"/>
</dbReference>
<evidence type="ECO:0000259" key="1">
    <source>
        <dbReference type="Pfam" id="PF00535"/>
    </source>
</evidence>
<name>A0ABS4B007_9PROT</name>
<dbReference type="InterPro" id="IPR029044">
    <property type="entry name" value="Nucleotide-diphossugar_trans"/>
</dbReference>
<sequence length="203" mass="22770">MPAPIIEIVAVTWRQPGPLKVFVQSILNQRAPNWRLSVWHDGPDEAFAAMMRPYAEEAEGRIRFACTEARHNDYGHSLRARGLAEASGDYLLLTNGDNYYVPRFVELTTEAAADRPDVVLFDMVHSHERAGGLALPAYSHFPTEFRRNRADIGCALVRRDLAQAAGFRDRGYTADATYFEDIAALRGDALTVVKLPRVLFVHN</sequence>
<organism evidence="2 3">
    <name type="scientific">Roseomonas nitratireducens</name>
    <dbReference type="NCBI Taxonomy" id="2820810"/>
    <lineage>
        <taxon>Bacteria</taxon>
        <taxon>Pseudomonadati</taxon>
        <taxon>Pseudomonadota</taxon>
        <taxon>Alphaproteobacteria</taxon>
        <taxon>Acetobacterales</taxon>
        <taxon>Roseomonadaceae</taxon>
        <taxon>Roseomonas</taxon>
    </lineage>
</organism>
<dbReference type="EMBL" id="JAGIYZ010000023">
    <property type="protein sequence ID" value="MBP0466152.1"/>
    <property type="molecule type" value="Genomic_DNA"/>
</dbReference>
<keyword evidence="3" id="KW-1185">Reference proteome</keyword>